<evidence type="ECO:0000256" key="1">
    <source>
        <dbReference type="SAM" id="MobiDB-lite"/>
    </source>
</evidence>
<sequence length="545" mass="54152">MTTTASRRSAPGRVAPAPHGPLAGTGRLLRLALRADRWTAAVWAVAVAGTAQVSVVGLAGLYATPADLAARAALIASPAATALAGPGYGLDDYTLGAMTANELGVWLAVPVAIMAVLAVARHLRAPEEDGRLELVRSQPVGRAAPVAAGLLATASEVLAVGVLLLAALLTTELDPAGSALLVASVVAAALVVAAATAVAAQLTTHARTTNALGLAVVGVAFVLRAVGDVHGPRSTSAWSWLSPFGWSQATAPYTLDRWWPLGVSAAAAAASVALAAVLVRRRDLGTGLLPDRPGPARGRVGGLVGLTWRRQRTSVLAWGAGVVLTAGLVGVLASAVVRFVRDEPSLSVLLGDPGDAVAAVFGLYVVFVAVLAGAYAATAVGAARADERAGRATAVLALPVGRVRWLGTQVALAAGAATTMMLLAGLVMGAGAALTLDDASQVGRLLGAAAGTVPGVLVVLGVATALVGLVPRASGAVWSYVAYTGTVGMFAALLPAGADALSPFAHLASRPGEPFDAGAAVAVTAVAALLVGAGLLGVRRRDLDA</sequence>
<dbReference type="Proteomes" id="UP001240250">
    <property type="component" value="Unassembled WGS sequence"/>
</dbReference>
<keyword evidence="4" id="KW-1185">Reference proteome</keyword>
<reference evidence="3 4" key="1">
    <citation type="submission" date="2023-07" db="EMBL/GenBank/DDBJ databases">
        <title>Sequencing the genomes of 1000 actinobacteria strains.</title>
        <authorList>
            <person name="Klenk H.-P."/>
        </authorList>
    </citation>
    <scope>NUCLEOTIDE SEQUENCE [LARGE SCALE GENOMIC DNA]</scope>
    <source>
        <strain evidence="3 4">DSM 14785</strain>
    </source>
</reference>
<feature type="transmembrane region" description="Helical" evidence="2">
    <location>
        <begin position="103"/>
        <end position="123"/>
    </location>
</feature>
<feature type="transmembrane region" description="Helical" evidence="2">
    <location>
        <begin position="477"/>
        <end position="497"/>
    </location>
</feature>
<keyword evidence="2" id="KW-0472">Membrane</keyword>
<name>A0ABU0GHN6_9CELL</name>
<evidence type="ECO:0000256" key="2">
    <source>
        <dbReference type="SAM" id="Phobius"/>
    </source>
</evidence>
<dbReference type="EMBL" id="JAUSVM010000001">
    <property type="protein sequence ID" value="MDQ0424828.1"/>
    <property type="molecule type" value="Genomic_DNA"/>
</dbReference>
<keyword evidence="2" id="KW-1133">Transmembrane helix</keyword>
<proteinExistence type="predicted"/>
<gene>
    <name evidence="3" type="ORF">JO380_001209</name>
</gene>
<feature type="region of interest" description="Disordered" evidence="1">
    <location>
        <begin position="1"/>
        <end position="21"/>
    </location>
</feature>
<accession>A0ABU0GHN6</accession>
<feature type="transmembrane region" description="Helical" evidence="2">
    <location>
        <begin position="410"/>
        <end position="434"/>
    </location>
</feature>
<evidence type="ECO:0000313" key="3">
    <source>
        <dbReference type="EMBL" id="MDQ0424828.1"/>
    </source>
</evidence>
<feature type="transmembrane region" description="Helical" evidence="2">
    <location>
        <begin position="258"/>
        <end position="279"/>
    </location>
</feature>
<feature type="transmembrane region" description="Helical" evidence="2">
    <location>
        <begin position="40"/>
        <end position="63"/>
    </location>
</feature>
<feature type="transmembrane region" description="Helical" evidence="2">
    <location>
        <begin position="176"/>
        <end position="199"/>
    </location>
</feature>
<keyword evidence="2" id="KW-0812">Transmembrane</keyword>
<feature type="transmembrane region" description="Helical" evidence="2">
    <location>
        <begin position="517"/>
        <end position="538"/>
    </location>
</feature>
<feature type="transmembrane region" description="Helical" evidence="2">
    <location>
        <begin position="144"/>
        <end position="170"/>
    </location>
</feature>
<protein>
    <submittedName>
        <fullName evidence="3">ABC-2 type transport system permease protein</fullName>
    </submittedName>
</protein>
<organism evidence="3 4">
    <name type="scientific">Cellulomonas iranensis</name>
    <dbReference type="NCBI Taxonomy" id="76862"/>
    <lineage>
        <taxon>Bacteria</taxon>
        <taxon>Bacillati</taxon>
        <taxon>Actinomycetota</taxon>
        <taxon>Actinomycetes</taxon>
        <taxon>Micrococcales</taxon>
        <taxon>Cellulomonadaceae</taxon>
        <taxon>Cellulomonas</taxon>
    </lineage>
</organism>
<comment type="caution">
    <text evidence="3">The sequence shown here is derived from an EMBL/GenBank/DDBJ whole genome shotgun (WGS) entry which is preliminary data.</text>
</comment>
<feature type="transmembrane region" description="Helical" evidence="2">
    <location>
        <begin position="357"/>
        <end position="383"/>
    </location>
</feature>
<feature type="transmembrane region" description="Helical" evidence="2">
    <location>
        <begin position="315"/>
        <end position="337"/>
    </location>
</feature>
<feature type="transmembrane region" description="Helical" evidence="2">
    <location>
        <begin position="446"/>
        <end position="470"/>
    </location>
</feature>
<dbReference type="RefSeq" id="WP_070319770.1">
    <property type="nucleotide sequence ID" value="NZ_JAUSVM010000001.1"/>
</dbReference>
<evidence type="ECO:0000313" key="4">
    <source>
        <dbReference type="Proteomes" id="UP001240250"/>
    </source>
</evidence>